<dbReference type="AlphaFoldDB" id="A0A6P7FU78"/>
<comment type="subcellular location">
    <subcellularLocation>
        <location evidence="1">Cell membrane</location>
        <topology evidence="1">Multi-pass membrane protein</topology>
    </subcellularLocation>
</comment>
<dbReference type="GO" id="GO:0005886">
    <property type="term" value="C:plasma membrane"/>
    <property type="evidence" value="ECO:0007669"/>
    <property type="project" value="UniProtKB-SubCell"/>
</dbReference>
<keyword evidence="8" id="KW-0325">Glycoprotein</keyword>
<accession>A0A6P7FU78</accession>
<dbReference type="InterPro" id="IPR020846">
    <property type="entry name" value="MFS_dom"/>
</dbReference>
<protein>
    <submittedName>
        <fullName evidence="11">Facilitated trehalose transporter Tret1-like</fullName>
    </submittedName>
</protein>
<dbReference type="GO" id="GO:0022857">
    <property type="term" value="F:transmembrane transporter activity"/>
    <property type="evidence" value="ECO:0007669"/>
    <property type="project" value="InterPro"/>
</dbReference>
<evidence type="ECO:0000256" key="1">
    <source>
        <dbReference type="ARBA" id="ARBA00004651"/>
    </source>
</evidence>
<keyword evidence="2" id="KW-0813">Transport</keyword>
<evidence type="ECO:0000256" key="9">
    <source>
        <dbReference type="SAM" id="Phobius"/>
    </source>
</evidence>
<feature type="transmembrane region" description="Helical" evidence="9">
    <location>
        <begin position="49"/>
        <end position="66"/>
    </location>
</feature>
<feature type="transmembrane region" description="Helical" evidence="9">
    <location>
        <begin position="380"/>
        <end position="402"/>
    </location>
</feature>
<feature type="transmembrane region" description="Helical" evidence="9">
    <location>
        <begin position="12"/>
        <end position="37"/>
    </location>
</feature>
<feature type="transmembrane region" description="Helical" evidence="9">
    <location>
        <begin position="352"/>
        <end position="374"/>
    </location>
</feature>
<dbReference type="InterPro" id="IPR003663">
    <property type="entry name" value="Sugar/inositol_transpt"/>
</dbReference>
<gene>
    <name evidence="11" type="primary">LOC114331224</name>
</gene>
<dbReference type="SUPFAM" id="SSF103473">
    <property type="entry name" value="MFS general substrate transporter"/>
    <property type="match status" value="1"/>
</dbReference>
<evidence type="ECO:0000256" key="2">
    <source>
        <dbReference type="ARBA" id="ARBA00022448"/>
    </source>
</evidence>
<dbReference type="PRINTS" id="PR00171">
    <property type="entry name" value="SUGRTRNSPORT"/>
</dbReference>
<evidence type="ECO:0000256" key="7">
    <source>
        <dbReference type="ARBA" id="ARBA00023136"/>
    </source>
</evidence>
<feature type="transmembrane region" description="Helical" evidence="9">
    <location>
        <begin position="107"/>
        <end position="128"/>
    </location>
</feature>
<proteinExistence type="predicted"/>
<dbReference type="Pfam" id="PF00083">
    <property type="entry name" value="Sugar_tr"/>
    <property type="match status" value="1"/>
</dbReference>
<feature type="transmembrane region" description="Helical" evidence="9">
    <location>
        <begin position="314"/>
        <end position="340"/>
    </location>
</feature>
<dbReference type="InterPro" id="IPR036259">
    <property type="entry name" value="MFS_trans_sf"/>
</dbReference>
<evidence type="ECO:0000256" key="6">
    <source>
        <dbReference type="ARBA" id="ARBA00022989"/>
    </source>
</evidence>
<feature type="transmembrane region" description="Helical" evidence="9">
    <location>
        <begin position="216"/>
        <end position="242"/>
    </location>
</feature>
<feature type="transmembrane region" description="Helical" evidence="9">
    <location>
        <begin position="280"/>
        <end position="302"/>
    </location>
</feature>
<keyword evidence="7 9" id="KW-0472">Membrane</keyword>
<dbReference type="PANTHER" id="PTHR48021">
    <property type="match status" value="1"/>
</dbReference>
<keyword evidence="4" id="KW-0762">Sugar transport</keyword>
<evidence type="ECO:0000256" key="8">
    <source>
        <dbReference type="ARBA" id="ARBA00023180"/>
    </source>
</evidence>
<evidence type="ECO:0000256" key="4">
    <source>
        <dbReference type="ARBA" id="ARBA00022597"/>
    </source>
</evidence>
<evidence type="ECO:0000259" key="10">
    <source>
        <dbReference type="PROSITE" id="PS50850"/>
    </source>
</evidence>
<dbReference type="RefSeq" id="XP_028136518.1">
    <property type="nucleotide sequence ID" value="XM_028280717.1"/>
</dbReference>
<dbReference type="InterPro" id="IPR005829">
    <property type="entry name" value="Sugar_transporter_CS"/>
</dbReference>
<feature type="transmembrane region" description="Helical" evidence="9">
    <location>
        <begin position="72"/>
        <end position="95"/>
    </location>
</feature>
<keyword evidence="3" id="KW-1003">Cell membrane</keyword>
<feature type="transmembrane region" description="Helical" evidence="9">
    <location>
        <begin position="254"/>
        <end position="273"/>
    </location>
</feature>
<dbReference type="InParanoid" id="A0A6P7FU78"/>
<dbReference type="InterPro" id="IPR005828">
    <property type="entry name" value="MFS_sugar_transport-like"/>
</dbReference>
<sequence>MSPDTTINPLPAPITTLQVSVITSLSHLFMPIGIIAMTGLADIIGRKKSMLLVASIYIISLIATAFANHITIYYICLSICGICEGASLCIVPIYNSEISENHNRGRIGCIMGFNVPTGIFLAYFFGYFFKLRTYFLLCAVPCILHVCLQIFIQDSPVSLTIQEKKLKALNVLEKLRPAKNTTELEIEYTIIETAIQEHNTKSLKDIFLSTAPRRGFFIALVVCTTQQCSGIFVILYFMASIFNQTGSSLSGNTVGAIVGVFQMATYCVAAYLIEKCGRRILILTSSFTCVFPMFFLGLYFYLKRIGASIITNIGWFPVVCVVVFIICYGIGLGAVPVAIVGELFPSDLRAKGVGMTLVLDSLAVSFVVFCYPLVTKTFGIHICMWMFSFLCLLGCITLYFILPETKGKSFCEIQHLLSEVH</sequence>
<dbReference type="PANTHER" id="PTHR48021:SF1">
    <property type="entry name" value="GH07001P-RELATED"/>
    <property type="match status" value="1"/>
</dbReference>
<reference evidence="11" key="1">
    <citation type="submission" date="2025-08" db="UniProtKB">
        <authorList>
            <consortium name="RefSeq"/>
        </authorList>
    </citation>
    <scope>IDENTIFICATION</scope>
    <source>
        <tissue evidence="11">Whole insect</tissue>
    </source>
</reference>
<dbReference type="PROSITE" id="PS50850">
    <property type="entry name" value="MFS"/>
    <property type="match status" value="1"/>
</dbReference>
<dbReference type="Gene3D" id="1.20.1250.20">
    <property type="entry name" value="MFS general substrate transporter like domains"/>
    <property type="match status" value="1"/>
</dbReference>
<organism evidence="11">
    <name type="scientific">Diabrotica virgifera virgifera</name>
    <name type="common">western corn rootworm</name>
    <dbReference type="NCBI Taxonomy" id="50390"/>
    <lineage>
        <taxon>Eukaryota</taxon>
        <taxon>Metazoa</taxon>
        <taxon>Ecdysozoa</taxon>
        <taxon>Arthropoda</taxon>
        <taxon>Hexapoda</taxon>
        <taxon>Insecta</taxon>
        <taxon>Pterygota</taxon>
        <taxon>Neoptera</taxon>
        <taxon>Endopterygota</taxon>
        <taxon>Coleoptera</taxon>
        <taxon>Polyphaga</taxon>
        <taxon>Cucujiformia</taxon>
        <taxon>Chrysomeloidea</taxon>
        <taxon>Chrysomelidae</taxon>
        <taxon>Galerucinae</taxon>
        <taxon>Diabroticina</taxon>
        <taxon>Diabroticites</taxon>
        <taxon>Diabrotica</taxon>
    </lineage>
</organism>
<dbReference type="PROSITE" id="PS00217">
    <property type="entry name" value="SUGAR_TRANSPORT_2"/>
    <property type="match status" value="1"/>
</dbReference>
<keyword evidence="6 9" id="KW-1133">Transmembrane helix</keyword>
<evidence type="ECO:0000256" key="3">
    <source>
        <dbReference type="ARBA" id="ARBA00022475"/>
    </source>
</evidence>
<name>A0A6P7FU78_DIAVI</name>
<evidence type="ECO:0000313" key="11">
    <source>
        <dbReference type="RefSeq" id="XP_028136518.1"/>
    </source>
</evidence>
<dbReference type="InterPro" id="IPR050549">
    <property type="entry name" value="MFS_Trehalose_Transporter"/>
</dbReference>
<evidence type="ECO:0000256" key="5">
    <source>
        <dbReference type="ARBA" id="ARBA00022692"/>
    </source>
</evidence>
<keyword evidence="5 9" id="KW-0812">Transmembrane</keyword>
<feature type="domain" description="Major facilitator superfamily (MFS) profile" evidence="10">
    <location>
        <begin position="1"/>
        <end position="406"/>
    </location>
</feature>
<dbReference type="FunFam" id="1.20.1250.20:FF:000218">
    <property type="entry name" value="facilitated trehalose transporter Tret1"/>
    <property type="match status" value="1"/>
</dbReference>